<feature type="transmembrane region" description="Helical" evidence="1">
    <location>
        <begin position="112"/>
        <end position="136"/>
    </location>
</feature>
<keyword evidence="1" id="KW-0812">Transmembrane</keyword>
<dbReference type="PANTHER" id="PTHR34502">
    <property type="entry name" value="DUF6594 DOMAIN-CONTAINING PROTEIN-RELATED"/>
    <property type="match status" value="1"/>
</dbReference>
<feature type="transmembrane region" description="Helical" evidence="1">
    <location>
        <begin position="167"/>
        <end position="186"/>
    </location>
</feature>
<evidence type="ECO:0000313" key="3">
    <source>
        <dbReference type="EMBL" id="KAK0636771.1"/>
    </source>
</evidence>
<comment type="caution">
    <text evidence="3">The sequence shown here is derived from an EMBL/GenBank/DDBJ whole genome shotgun (WGS) entry which is preliminary data.</text>
</comment>
<feature type="domain" description="DUF6594" evidence="2">
    <location>
        <begin position="14"/>
        <end position="181"/>
    </location>
</feature>
<dbReference type="EMBL" id="JAULSR010000001">
    <property type="protein sequence ID" value="KAK0636771.1"/>
    <property type="molecule type" value="Genomic_DNA"/>
</dbReference>
<dbReference type="InterPro" id="IPR046529">
    <property type="entry name" value="DUF6594"/>
</dbReference>
<keyword evidence="1" id="KW-1133">Transmembrane helix</keyword>
<dbReference type="PANTHER" id="PTHR34502:SF5">
    <property type="entry name" value="DUF6594 DOMAIN-CONTAINING PROTEIN"/>
    <property type="match status" value="1"/>
</dbReference>
<feature type="transmembrane region" description="Helical" evidence="1">
    <location>
        <begin position="142"/>
        <end position="160"/>
    </location>
</feature>
<gene>
    <name evidence="3" type="ORF">B0T17DRAFT_613453</name>
</gene>
<keyword evidence="1" id="KW-0472">Membrane</keyword>
<dbReference type="Proteomes" id="UP001174934">
    <property type="component" value="Unassembled WGS sequence"/>
</dbReference>
<reference evidence="3" key="1">
    <citation type="submission" date="2023-06" db="EMBL/GenBank/DDBJ databases">
        <title>Genome-scale phylogeny and comparative genomics of the fungal order Sordariales.</title>
        <authorList>
            <consortium name="Lawrence Berkeley National Laboratory"/>
            <person name="Hensen N."/>
            <person name="Bonometti L."/>
            <person name="Westerberg I."/>
            <person name="Brannstrom I.O."/>
            <person name="Guillou S."/>
            <person name="Cros-Aarteil S."/>
            <person name="Calhoun S."/>
            <person name="Haridas S."/>
            <person name="Kuo A."/>
            <person name="Mondo S."/>
            <person name="Pangilinan J."/>
            <person name="Riley R."/>
            <person name="LaButti K."/>
            <person name="Andreopoulos B."/>
            <person name="Lipzen A."/>
            <person name="Chen C."/>
            <person name="Yanf M."/>
            <person name="Daum C."/>
            <person name="Ng V."/>
            <person name="Clum A."/>
            <person name="Steindorff A."/>
            <person name="Ohm R."/>
            <person name="Martin F."/>
            <person name="Silar P."/>
            <person name="Natvig D."/>
            <person name="Lalanne C."/>
            <person name="Gautier V."/>
            <person name="Ament-velasquez S.L."/>
            <person name="Kruys A."/>
            <person name="Hutchinson M.I."/>
            <person name="Powell A.J."/>
            <person name="Barry K."/>
            <person name="Miller A.N."/>
            <person name="Grigoriev I.V."/>
            <person name="Debuchy R."/>
            <person name="Gladieux P."/>
            <person name="Thoren M.H."/>
            <person name="Johannesson H."/>
        </authorList>
    </citation>
    <scope>NUCLEOTIDE SEQUENCE</scope>
    <source>
        <strain evidence="3">SMH3391-2</strain>
    </source>
</reference>
<evidence type="ECO:0000259" key="2">
    <source>
        <dbReference type="Pfam" id="PF20237"/>
    </source>
</evidence>
<keyword evidence="4" id="KW-1185">Reference proteome</keyword>
<dbReference type="AlphaFoldDB" id="A0AA40CFD6"/>
<proteinExistence type="predicted"/>
<evidence type="ECO:0000313" key="4">
    <source>
        <dbReference type="Proteomes" id="UP001174934"/>
    </source>
</evidence>
<name>A0AA40CFD6_9PEZI</name>
<sequence>MGAGSDTWGDFNEIKELDEEQKRNWVKYMKGLMKDLWPLIKHLVVARERPVRDLVTVHRRKAGDTSLLTRWVTEEWIPFYHNHIRCSHPVESNEDPRYISAKRYSQSSILRFTAFVTMVAACLLPTVAIGVLTTAQTTLQKLGYIAGFTALFSIGVMWLTDASTSRIQVFTATAAFSAVLVVFVQGQ</sequence>
<accession>A0AA40CFD6</accession>
<dbReference type="Pfam" id="PF20237">
    <property type="entry name" value="DUF6594"/>
    <property type="match status" value="1"/>
</dbReference>
<organism evidence="3 4">
    <name type="scientific">Bombardia bombarda</name>
    <dbReference type="NCBI Taxonomy" id="252184"/>
    <lineage>
        <taxon>Eukaryota</taxon>
        <taxon>Fungi</taxon>
        <taxon>Dikarya</taxon>
        <taxon>Ascomycota</taxon>
        <taxon>Pezizomycotina</taxon>
        <taxon>Sordariomycetes</taxon>
        <taxon>Sordariomycetidae</taxon>
        <taxon>Sordariales</taxon>
        <taxon>Lasiosphaeriaceae</taxon>
        <taxon>Bombardia</taxon>
    </lineage>
</organism>
<protein>
    <recommendedName>
        <fullName evidence="2">DUF6594 domain-containing protein</fullName>
    </recommendedName>
</protein>
<evidence type="ECO:0000256" key="1">
    <source>
        <dbReference type="SAM" id="Phobius"/>
    </source>
</evidence>